<evidence type="ECO:0000313" key="1">
    <source>
        <dbReference type="EMBL" id="KAH0738448.1"/>
    </source>
</evidence>
<name>A0ABQ7TVE1_SOLTU</name>
<protein>
    <submittedName>
        <fullName evidence="1">Uncharacterized protein</fullName>
    </submittedName>
</protein>
<organism evidence="1 2">
    <name type="scientific">Solanum tuberosum</name>
    <name type="common">Potato</name>
    <dbReference type="NCBI Taxonomy" id="4113"/>
    <lineage>
        <taxon>Eukaryota</taxon>
        <taxon>Viridiplantae</taxon>
        <taxon>Streptophyta</taxon>
        <taxon>Embryophyta</taxon>
        <taxon>Tracheophyta</taxon>
        <taxon>Spermatophyta</taxon>
        <taxon>Magnoliopsida</taxon>
        <taxon>eudicotyledons</taxon>
        <taxon>Gunneridae</taxon>
        <taxon>Pentapetalae</taxon>
        <taxon>asterids</taxon>
        <taxon>lamiids</taxon>
        <taxon>Solanales</taxon>
        <taxon>Solanaceae</taxon>
        <taxon>Solanoideae</taxon>
        <taxon>Solaneae</taxon>
        <taxon>Solanum</taxon>
    </lineage>
</organism>
<sequence length="136" mass="15153">MYLSERISLPFKGLQGAEVVIFLILHQQCVPMIRVVASLDPAAETVPLGEEAPEPAHITQQYQEPMHATDLVPTAIFGPQQEGRRTNRVVKPIILLKDYVTTKNPSAVSIYSMVDVQTYDTMSPVYQSFVLAFSTM</sequence>
<gene>
    <name evidence="1" type="ORF">KY290_037153</name>
</gene>
<dbReference type="EMBL" id="JAIVGD010000028">
    <property type="protein sequence ID" value="KAH0738448.1"/>
    <property type="molecule type" value="Genomic_DNA"/>
</dbReference>
<proteinExistence type="predicted"/>
<evidence type="ECO:0000313" key="2">
    <source>
        <dbReference type="Proteomes" id="UP000826656"/>
    </source>
</evidence>
<accession>A0ABQ7TVE1</accession>
<reference evidence="1 2" key="1">
    <citation type="journal article" date="2021" name="bioRxiv">
        <title>Chromosome-scale and haplotype-resolved genome assembly of a tetraploid potato cultivar.</title>
        <authorList>
            <person name="Sun H."/>
            <person name="Jiao W.-B."/>
            <person name="Krause K."/>
            <person name="Campoy J.A."/>
            <person name="Goel M."/>
            <person name="Folz-Donahue K."/>
            <person name="Kukat C."/>
            <person name="Huettel B."/>
            <person name="Schneeberger K."/>
        </authorList>
    </citation>
    <scope>NUCLEOTIDE SEQUENCE [LARGE SCALE GENOMIC DNA]</scope>
    <source>
        <strain evidence="1">SolTubOtavaFocal</strain>
        <tissue evidence="1">Leaves</tissue>
    </source>
</reference>
<keyword evidence="2" id="KW-1185">Reference proteome</keyword>
<comment type="caution">
    <text evidence="1">The sequence shown here is derived from an EMBL/GenBank/DDBJ whole genome shotgun (WGS) entry which is preliminary data.</text>
</comment>
<dbReference type="Proteomes" id="UP000826656">
    <property type="component" value="Unassembled WGS sequence"/>
</dbReference>